<accession>A0ABN1KKP1</accession>
<dbReference type="EMBL" id="BAAACI010000001">
    <property type="protein sequence ID" value="GAA0769649.1"/>
    <property type="molecule type" value="Genomic_DNA"/>
</dbReference>
<organism evidence="1 2">
    <name type="scientific">Clostridium subterminale</name>
    <dbReference type="NCBI Taxonomy" id="1550"/>
    <lineage>
        <taxon>Bacteria</taxon>
        <taxon>Bacillati</taxon>
        <taxon>Bacillota</taxon>
        <taxon>Clostridia</taxon>
        <taxon>Eubacteriales</taxon>
        <taxon>Clostridiaceae</taxon>
        <taxon>Clostridium</taxon>
    </lineage>
</organism>
<comment type="caution">
    <text evidence="1">The sequence shown here is derived from an EMBL/GenBank/DDBJ whole genome shotgun (WGS) entry which is preliminary data.</text>
</comment>
<gene>
    <name evidence="1" type="primary">tcdR</name>
    <name evidence="1" type="ORF">GCM10008908_11480</name>
</gene>
<evidence type="ECO:0000313" key="2">
    <source>
        <dbReference type="Proteomes" id="UP001501047"/>
    </source>
</evidence>
<evidence type="ECO:0000313" key="1">
    <source>
        <dbReference type="EMBL" id="GAA0769649.1"/>
    </source>
</evidence>
<reference evidence="1 2" key="1">
    <citation type="journal article" date="2019" name="Int. J. Syst. Evol. Microbiol.">
        <title>The Global Catalogue of Microorganisms (GCM) 10K type strain sequencing project: providing services to taxonomists for standard genome sequencing and annotation.</title>
        <authorList>
            <consortium name="The Broad Institute Genomics Platform"/>
            <consortium name="The Broad Institute Genome Sequencing Center for Infectious Disease"/>
            <person name="Wu L."/>
            <person name="Ma J."/>
        </authorList>
    </citation>
    <scope>NUCLEOTIDE SEQUENCE [LARGE SCALE GENOMIC DNA]</scope>
    <source>
        <strain evidence="1 2">JCM 1417</strain>
    </source>
</reference>
<dbReference type="RefSeq" id="WP_343824452.1">
    <property type="nucleotide sequence ID" value="NZ_BAAACI010000001.1"/>
</dbReference>
<name>A0ABN1KKP1_CLOSU</name>
<sequence>MESIVTLVKKARSYEKNSMQSLLIKFNPTINNLLRKLGYDCVKTDLIIFFIKMIYSIQLASIFNLSDGALVNYIKESLFREYHRLNEIYRFNEVKMPNKFSELSDNYKFIKYKTLIYELVNLKIISNRQKCVLLEKYHYSPTNKEISQVRSVK</sequence>
<dbReference type="Proteomes" id="UP001501047">
    <property type="component" value="Unassembled WGS sequence"/>
</dbReference>
<keyword evidence="2" id="KW-1185">Reference proteome</keyword>
<proteinExistence type="predicted"/>
<protein>
    <submittedName>
        <fullName evidence="1">Glycosylating toxin sigma factor TcdR</fullName>
    </submittedName>
</protein>